<feature type="transmembrane region" description="Helical" evidence="9">
    <location>
        <begin position="42"/>
        <end position="63"/>
    </location>
</feature>
<feature type="domain" description="Signal transduction histidine kinase subgroup 3 dimerisation and phosphoacceptor" evidence="10">
    <location>
        <begin position="225"/>
        <end position="290"/>
    </location>
</feature>
<keyword evidence="9" id="KW-0472">Membrane</keyword>
<gene>
    <name evidence="11" type="ORF">GCM10011401_00510</name>
</gene>
<name>A0A917AJP0_9MICC</name>
<keyword evidence="7" id="KW-0067">ATP-binding</keyword>
<evidence type="ECO:0000256" key="8">
    <source>
        <dbReference type="ARBA" id="ARBA00023012"/>
    </source>
</evidence>
<dbReference type="Pfam" id="PF07730">
    <property type="entry name" value="HisKA_3"/>
    <property type="match status" value="1"/>
</dbReference>
<feature type="transmembrane region" description="Helical" evidence="9">
    <location>
        <begin position="177"/>
        <end position="200"/>
    </location>
</feature>
<evidence type="ECO:0000256" key="3">
    <source>
        <dbReference type="ARBA" id="ARBA00022553"/>
    </source>
</evidence>
<keyword evidence="9" id="KW-0812">Transmembrane</keyword>
<dbReference type="InterPro" id="IPR050482">
    <property type="entry name" value="Sensor_HK_TwoCompSys"/>
</dbReference>
<evidence type="ECO:0000256" key="5">
    <source>
        <dbReference type="ARBA" id="ARBA00022741"/>
    </source>
</evidence>
<dbReference type="InterPro" id="IPR036890">
    <property type="entry name" value="HATPase_C_sf"/>
</dbReference>
<dbReference type="EMBL" id="BMIS01000001">
    <property type="protein sequence ID" value="GGE57727.1"/>
    <property type="molecule type" value="Genomic_DNA"/>
</dbReference>
<dbReference type="InterPro" id="IPR011712">
    <property type="entry name" value="Sig_transdc_His_kin_sub3_dim/P"/>
</dbReference>
<reference evidence="11" key="1">
    <citation type="journal article" date="2014" name="Int. J. Syst. Evol. Microbiol.">
        <title>Complete genome sequence of Corynebacterium casei LMG S-19264T (=DSM 44701T), isolated from a smear-ripened cheese.</title>
        <authorList>
            <consortium name="US DOE Joint Genome Institute (JGI-PGF)"/>
            <person name="Walter F."/>
            <person name="Albersmeier A."/>
            <person name="Kalinowski J."/>
            <person name="Ruckert C."/>
        </authorList>
    </citation>
    <scope>NUCLEOTIDE SEQUENCE</scope>
    <source>
        <strain evidence="11">CGMCC 1.15388</strain>
    </source>
</reference>
<dbReference type="Proteomes" id="UP000633136">
    <property type="component" value="Unassembled WGS sequence"/>
</dbReference>
<keyword evidence="3" id="KW-0597">Phosphoprotein</keyword>
<evidence type="ECO:0000313" key="11">
    <source>
        <dbReference type="EMBL" id="GGE57727.1"/>
    </source>
</evidence>
<keyword evidence="6 11" id="KW-0418">Kinase</keyword>
<proteinExistence type="predicted"/>
<keyword evidence="4" id="KW-0808">Transferase</keyword>
<sequence>MSTGRTTAPDDAGQNQPLKDWNELGIVRRSGVRGWFRRHPRVMNGVVVVVYLLLSVSNVRILFVDIADRGWLILGLNLLIAVLLLFRQRAPLMVTAAVAVAEASAMTIYPWHNAQAIGLCFALYCVGLTMGLRWALPVAGAVWAFSYAPALRVSTWEAQYGTSAVVESMGDPVTTSAFFWTAAPVMLLFCGMSAGIGAAVRRGREHQREVLEWAQRSQQMAQVEERNRIAREMHDVVAHSLSVMISLADGARVVVRRDPERAAEVLEELSGTGRTALGDMRRVIGVLKRGDDVAQAREQERGPVRETLEELYEGFRQAGLPLTVTTVGPPLPDDTGFGLTVHRIIQESLTNVLRYGRQVTHVEVRVEHHTGLSEEESERLTDEEGLSREEQDALGMCRGGQVVLTISDDGLPSSGGQRAESVGSGQGIHGMGERVAFYNGSIYTGPRHQRGWTVRAVLEPPQ</sequence>
<feature type="transmembrane region" description="Helical" evidence="9">
    <location>
        <begin position="69"/>
        <end position="86"/>
    </location>
</feature>
<dbReference type="Gene3D" id="3.30.565.10">
    <property type="entry name" value="Histidine kinase-like ATPase, C-terminal domain"/>
    <property type="match status" value="1"/>
</dbReference>
<dbReference type="RefSeq" id="WP_188681984.1">
    <property type="nucleotide sequence ID" value="NZ_BMIS01000001.1"/>
</dbReference>
<dbReference type="CDD" id="cd16917">
    <property type="entry name" value="HATPase_UhpB-NarQ-NarX-like"/>
    <property type="match status" value="1"/>
</dbReference>
<dbReference type="SUPFAM" id="SSF55874">
    <property type="entry name" value="ATPase domain of HSP90 chaperone/DNA topoisomerase II/histidine kinase"/>
    <property type="match status" value="1"/>
</dbReference>
<dbReference type="PANTHER" id="PTHR24421:SF10">
    <property type="entry name" value="NITRATE_NITRITE SENSOR PROTEIN NARQ"/>
    <property type="match status" value="1"/>
</dbReference>
<comment type="caution">
    <text evidence="11">The sequence shown here is derived from an EMBL/GenBank/DDBJ whole genome shotgun (WGS) entry which is preliminary data.</text>
</comment>
<dbReference type="GO" id="GO:0005524">
    <property type="term" value="F:ATP binding"/>
    <property type="evidence" value="ECO:0007669"/>
    <property type="project" value="UniProtKB-KW"/>
</dbReference>
<accession>A0A917AJP0</accession>
<reference evidence="11" key="2">
    <citation type="submission" date="2020-09" db="EMBL/GenBank/DDBJ databases">
        <authorList>
            <person name="Sun Q."/>
            <person name="Zhou Y."/>
        </authorList>
    </citation>
    <scope>NUCLEOTIDE SEQUENCE</scope>
    <source>
        <strain evidence="11">CGMCC 1.15388</strain>
    </source>
</reference>
<dbReference type="GO" id="GO:0016020">
    <property type="term" value="C:membrane"/>
    <property type="evidence" value="ECO:0007669"/>
    <property type="project" value="InterPro"/>
</dbReference>
<dbReference type="EC" id="2.7.13.3" evidence="2"/>
<evidence type="ECO:0000256" key="7">
    <source>
        <dbReference type="ARBA" id="ARBA00022840"/>
    </source>
</evidence>
<keyword evidence="9" id="KW-1133">Transmembrane helix</keyword>
<feature type="transmembrane region" description="Helical" evidence="9">
    <location>
        <begin position="116"/>
        <end position="136"/>
    </location>
</feature>
<dbReference type="Gene3D" id="1.20.5.1930">
    <property type="match status" value="1"/>
</dbReference>
<dbReference type="GO" id="GO:0046983">
    <property type="term" value="F:protein dimerization activity"/>
    <property type="evidence" value="ECO:0007669"/>
    <property type="project" value="InterPro"/>
</dbReference>
<evidence type="ECO:0000256" key="2">
    <source>
        <dbReference type="ARBA" id="ARBA00012438"/>
    </source>
</evidence>
<keyword evidence="12" id="KW-1185">Reference proteome</keyword>
<comment type="catalytic activity">
    <reaction evidence="1">
        <text>ATP + protein L-histidine = ADP + protein N-phospho-L-histidine.</text>
        <dbReference type="EC" id="2.7.13.3"/>
    </reaction>
</comment>
<evidence type="ECO:0000256" key="4">
    <source>
        <dbReference type="ARBA" id="ARBA00022679"/>
    </source>
</evidence>
<dbReference type="PANTHER" id="PTHR24421">
    <property type="entry name" value="NITRATE/NITRITE SENSOR PROTEIN NARX-RELATED"/>
    <property type="match status" value="1"/>
</dbReference>
<evidence type="ECO:0000313" key="12">
    <source>
        <dbReference type="Proteomes" id="UP000633136"/>
    </source>
</evidence>
<keyword evidence="5" id="KW-0547">Nucleotide-binding</keyword>
<dbReference type="AlphaFoldDB" id="A0A917AJP0"/>
<evidence type="ECO:0000256" key="9">
    <source>
        <dbReference type="SAM" id="Phobius"/>
    </source>
</evidence>
<keyword evidence="8" id="KW-0902">Two-component regulatory system</keyword>
<protein>
    <recommendedName>
        <fullName evidence="2">histidine kinase</fullName>
        <ecNumber evidence="2">2.7.13.3</ecNumber>
    </recommendedName>
</protein>
<evidence type="ECO:0000259" key="10">
    <source>
        <dbReference type="Pfam" id="PF07730"/>
    </source>
</evidence>
<dbReference type="GO" id="GO:0000155">
    <property type="term" value="F:phosphorelay sensor kinase activity"/>
    <property type="evidence" value="ECO:0007669"/>
    <property type="project" value="InterPro"/>
</dbReference>
<evidence type="ECO:0000256" key="6">
    <source>
        <dbReference type="ARBA" id="ARBA00022777"/>
    </source>
</evidence>
<evidence type="ECO:0000256" key="1">
    <source>
        <dbReference type="ARBA" id="ARBA00000085"/>
    </source>
</evidence>
<organism evidence="11 12">
    <name type="scientific">Nesterenkonia cremea</name>
    <dbReference type="NCBI Taxonomy" id="1882340"/>
    <lineage>
        <taxon>Bacteria</taxon>
        <taxon>Bacillati</taxon>
        <taxon>Actinomycetota</taxon>
        <taxon>Actinomycetes</taxon>
        <taxon>Micrococcales</taxon>
        <taxon>Micrococcaceae</taxon>
        <taxon>Nesterenkonia</taxon>
    </lineage>
</organism>